<evidence type="ECO:0000313" key="1">
    <source>
        <dbReference type="EMBL" id="CAD8778790.1"/>
    </source>
</evidence>
<dbReference type="EMBL" id="HBFM01021310">
    <property type="protein sequence ID" value="CAD8778790.1"/>
    <property type="molecule type" value="Transcribed_RNA"/>
</dbReference>
<name>A0A6U0WEY4_9CHLO</name>
<proteinExistence type="predicted"/>
<gene>
    <name evidence="1" type="ORF">PPAR00522_LOCUS13885</name>
    <name evidence="2" type="ORF">PPAR00522_LOCUS13886</name>
</gene>
<accession>A0A6U0WEY4</accession>
<organism evidence="1">
    <name type="scientific">Polytomella parva</name>
    <dbReference type="NCBI Taxonomy" id="51329"/>
    <lineage>
        <taxon>Eukaryota</taxon>
        <taxon>Viridiplantae</taxon>
        <taxon>Chlorophyta</taxon>
        <taxon>core chlorophytes</taxon>
        <taxon>Chlorophyceae</taxon>
        <taxon>CS clade</taxon>
        <taxon>Chlamydomonadales</taxon>
        <taxon>Chlamydomonadaceae</taxon>
        <taxon>Polytomella</taxon>
    </lineage>
</organism>
<reference evidence="1" key="1">
    <citation type="submission" date="2021-01" db="EMBL/GenBank/DDBJ databases">
        <authorList>
            <person name="Corre E."/>
            <person name="Pelletier E."/>
            <person name="Niang G."/>
            <person name="Scheremetjew M."/>
            <person name="Finn R."/>
            <person name="Kale V."/>
            <person name="Holt S."/>
            <person name="Cochrane G."/>
            <person name="Meng A."/>
            <person name="Brown T."/>
            <person name="Cohen L."/>
        </authorList>
    </citation>
    <scope>NUCLEOTIDE SEQUENCE</scope>
    <source>
        <strain evidence="1">SAG 63-3</strain>
    </source>
</reference>
<evidence type="ECO:0000313" key="2">
    <source>
        <dbReference type="EMBL" id="CAD8778792.1"/>
    </source>
</evidence>
<dbReference type="AlphaFoldDB" id="A0A6U0WEY4"/>
<sequence>MQSSAILRQIKRQVFAYKVTDLFNSSPIVAVFQNIGKNDSRFLEENITKKVKELLPESDYVAVTLPCRNSLTKLSSDLKFSDYMSGQNILVGFKSSSAVSERPKDSRIKFSDNIKPILEALNAGVLNGRPRISNKNLAGLMTVALSTPKTEKSLLPIALLYNGSPLSSKDAEIWSKLDEREVFFELLSVIEGPATSIVNDVHEASIGGLADVLSVLSEVNEGIASAADFKAEATA</sequence>
<dbReference type="EMBL" id="HBFM01021311">
    <property type="protein sequence ID" value="CAD8778792.1"/>
    <property type="molecule type" value="Transcribed_RNA"/>
</dbReference>
<protein>
    <submittedName>
        <fullName evidence="1">Uncharacterized protein</fullName>
    </submittedName>
</protein>